<accession>A0A8J3WL20</accession>
<dbReference type="PRINTS" id="PR00455">
    <property type="entry name" value="HTHTETR"/>
</dbReference>
<keyword evidence="1" id="KW-0805">Transcription regulation</keyword>
<proteinExistence type="predicted"/>
<dbReference type="Gene3D" id="1.10.10.60">
    <property type="entry name" value="Homeodomain-like"/>
    <property type="match status" value="1"/>
</dbReference>
<dbReference type="GO" id="GO:0003700">
    <property type="term" value="F:DNA-binding transcription factor activity"/>
    <property type="evidence" value="ECO:0007669"/>
    <property type="project" value="TreeGrafter"/>
</dbReference>
<evidence type="ECO:0000259" key="5">
    <source>
        <dbReference type="PROSITE" id="PS50977"/>
    </source>
</evidence>
<evidence type="ECO:0000256" key="1">
    <source>
        <dbReference type="ARBA" id="ARBA00023015"/>
    </source>
</evidence>
<keyword evidence="7" id="KW-1185">Reference proteome</keyword>
<dbReference type="Gene3D" id="1.10.357.10">
    <property type="entry name" value="Tetracycline Repressor, domain 2"/>
    <property type="match status" value="1"/>
</dbReference>
<sequence length="218" mass="23400">MSEPLAAATGPGRPRDAEVDRKALRAAVELYAELGWAKFTLDAVARRAGIGKAAIYRRWPTRERLITEALEQALVLPAIAIDTGSLREDLLELARSAMGYYLGPYGLAGLRLRVEAHACPELLAGLAAGAQRSRVLEARAVVRRAIARGELGERASPTLILDTLLGALLNHVLATPEDLRAEMTARSEQYVEDVTAFVLTAATSIYPGSSPDRAASEV</sequence>
<comment type="caution">
    <text evidence="6">The sequence shown here is derived from an EMBL/GenBank/DDBJ whole genome shotgun (WGS) entry which is preliminary data.</text>
</comment>
<dbReference type="SUPFAM" id="SSF48498">
    <property type="entry name" value="Tetracyclin repressor-like, C-terminal domain"/>
    <property type="match status" value="1"/>
</dbReference>
<name>A0A8J3WL20_9ACTN</name>
<organism evidence="6 7">
    <name type="scientific">Planobispora siamensis</name>
    <dbReference type="NCBI Taxonomy" id="936338"/>
    <lineage>
        <taxon>Bacteria</taxon>
        <taxon>Bacillati</taxon>
        <taxon>Actinomycetota</taxon>
        <taxon>Actinomycetes</taxon>
        <taxon>Streptosporangiales</taxon>
        <taxon>Streptosporangiaceae</taxon>
        <taxon>Planobispora</taxon>
    </lineage>
</organism>
<dbReference type="InterPro" id="IPR036271">
    <property type="entry name" value="Tet_transcr_reg_TetR-rel_C_sf"/>
</dbReference>
<evidence type="ECO:0000313" key="6">
    <source>
        <dbReference type="EMBL" id="GIH94789.1"/>
    </source>
</evidence>
<keyword evidence="3" id="KW-0804">Transcription</keyword>
<evidence type="ECO:0000256" key="3">
    <source>
        <dbReference type="ARBA" id="ARBA00023163"/>
    </source>
</evidence>
<dbReference type="InterPro" id="IPR001647">
    <property type="entry name" value="HTH_TetR"/>
</dbReference>
<feature type="DNA-binding region" description="H-T-H motif" evidence="4">
    <location>
        <begin position="40"/>
        <end position="59"/>
    </location>
</feature>
<dbReference type="EMBL" id="BOOJ01000047">
    <property type="protein sequence ID" value="GIH94789.1"/>
    <property type="molecule type" value="Genomic_DNA"/>
</dbReference>
<reference evidence="6 7" key="1">
    <citation type="submission" date="2021-01" db="EMBL/GenBank/DDBJ databases">
        <title>Whole genome shotgun sequence of Planobispora siamensis NBRC 107568.</title>
        <authorList>
            <person name="Komaki H."/>
            <person name="Tamura T."/>
        </authorList>
    </citation>
    <scope>NUCLEOTIDE SEQUENCE [LARGE SCALE GENOMIC DNA]</scope>
    <source>
        <strain evidence="6 7">NBRC 107568</strain>
    </source>
</reference>
<dbReference type="InterPro" id="IPR011075">
    <property type="entry name" value="TetR_C"/>
</dbReference>
<evidence type="ECO:0000256" key="2">
    <source>
        <dbReference type="ARBA" id="ARBA00023125"/>
    </source>
</evidence>
<dbReference type="RefSeq" id="WP_204066910.1">
    <property type="nucleotide sequence ID" value="NZ_BOOJ01000047.1"/>
</dbReference>
<dbReference type="PROSITE" id="PS50977">
    <property type="entry name" value="HTH_TETR_2"/>
    <property type="match status" value="1"/>
</dbReference>
<dbReference type="Pfam" id="PF00440">
    <property type="entry name" value="TetR_N"/>
    <property type="match status" value="1"/>
</dbReference>
<feature type="domain" description="HTH tetR-type" evidence="5">
    <location>
        <begin position="17"/>
        <end position="77"/>
    </location>
</feature>
<dbReference type="InterPro" id="IPR009057">
    <property type="entry name" value="Homeodomain-like_sf"/>
</dbReference>
<keyword evidence="2 4" id="KW-0238">DNA-binding</keyword>
<dbReference type="InterPro" id="IPR050109">
    <property type="entry name" value="HTH-type_TetR-like_transc_reg"/>
</dbReference>
<evidence type="ECO:0000313" key="7">
    <source>
        <dbReference type="Proteomes" id="UP000619788"/>
    </source>
</evidence>
<dbReference type="SUPFAM" id="SSF46689">
    <property type="entry name" value="Homeodomain-like"/>
    <property type="match status" value="1"/>
</dbReference>
<protein>
    <submittedName>
        <fullName evidence="6">TetR family transcriptional regulator</fullName>
    </submittedName>
</protein>
<dbReference type="PANTHER" id="PTHR30055">
    <property type="entry name" value="HTH-TYPE TRANSCRIPTIONAL REGULATOR RUTR"/>
    <property type="match status" value="1"/>
</dbReference>
<dbReference type="AlphaFoldDB" id="A0A8J3WL20"/>
<evidence type="ECO:0000256" key="4">
    <source>
        <dbReference type="PROSITE-ProRule" id="PRU00335"/>
    </source>
</evidence>
<gene>
    <name evidence="6" type="ORF">Psi01_54190</name>
</gene>
<dbReference type="PANTHER" id="PTHR30055:SF148">
    <property type="entry name" value="TETR-FAMILY TRANSCRIPTIONAL REGULATOR"/>
    <property type="match status" value="1"/>
</dbReference>
<dbReference type="Proteomes" id="UP000619788">
    <property type="component" value="Unassembled WGS sequence"/>
</dbReference>
<dbReference type="Pfam" id="PF16859">
    <property type="entry name" value="TetR_C_11"/>
    <property type="match status" value="1"/>
</dbReference>
<dbReference type="GO" id="GO:0000976">
    <property type="term" value="F:transcription cis-regulatory region binding"/>
    <property type="evidence" value="ECO:0007669"/>
    <property type="project" value="TreeGrafter"/>
</dbReference>